<organism evidence="1 2">
    <name type="scientific">Ramalina farinacea</name>
    <dbReference type="NCBI Taxonomy" id="258253"/>
    <lineage>
        <taxon>Eukaryota</taxon>
        <taxon>Fungi</taxon>
        <taxon>Dikarya</taxon>
        <taxon>Ascomycota</taxon>
        <taxon>Pezizomycotina</taxon>
        <taxon>Lecanoromycetes</taxon>
        <taxon>OSLEUM clade</taxon>
        <taxon>Lecanoromycetidae</taxon>
        <taxon>Lecanorales</taxon>
        <taxon>Lecanorineae</taxon>
        <taxon>Ramalinaceae</taxon>
        <taxon>Ramalina</taxon>
    </lineage>
</organism>
<protein>
    <submittedName>
        <fullName evidence="1">Uncharacterized protein</fullName>
    </submittedName>
</protein>
<dbReference type="Proteomes" id="UP001161017">
    <property type="component" value="Unassembled WGS sequence"/>
</dbReference>
<evidence type="ECO:0000313" key="2">
    <source>
        <dbReference type="Proteomes" id="UP001161017"/>
    </source>
</evidence>
<gene>
    <name evidence="1" type="ORF">OHK93_001657</name>
</gene>
<dbReference type="PANTHER" id="PTHR38797:SF4">
    <property type="entry name" value="NUCLEAR PORE COMPLEX PROTEIN NUP85"/>
    <property type="match status" value="1"/>
</dbReference>
<evidence type="ECO:0000313" key="1">
    <source>
        <dbReference type="EMBL" id="MDI1490454.1"/>
    </source>
</evidence>
<keyword evidence="2" id="KW-1185">Reference proteome</keyword>
<dbReference type="Pfam" id="PF12311">
    <property type="entry name" value="DUF3632"/>
    <property type="match status" value="1"/>
</dbReference>
<sequence length="278" mass="31117">MYTTYFQHRPRGSPVEWTSDCPETTILDTYLSAQIDAKTAAKRLTPPAQDPTGKVGDKQWRLWNLIFDVAAELPQTQPDLVVLLEAFGTLENPGDWAVDWSRLGSFGSVWRDAWEAFSTHRLDTSPPPPSSPLLTPPPSERWVNFNAFSARLVTASVGNVSVVFGFFLLRDALEETLSAAAKEVEPRAAAQWILWAGNTVFKTESEQVDESGHWAQGLAKESQLWRGGVGFGRARWKFWRARFEELEMEEKGEGKGKGKAYLKEAARKMREIEEGVGG</sequence>
<accession>A0AA43TWH4</accession>
<dbReference type="PANTHER" id="PTHR38797">
    <property type="entry name" value="NUCLEAR PORE COMPLEX PROTEIN NUP85-RELATED"/>
    <property type="match status" value="1"/>
</dbReference>
<reference evidence="1" key="1">
    <citation type="journal article" date="2023" name="Genome Biol. Evol.">
        <title>First Whole Genome Sequence and Flow Cytometry Genome Size Data for the Lichen-Forming Fungus Ramalina farinacea (Ascomycota).</title>
        <authorList>
            <person name="Llewellyn T."/>
            <person name="Mian S."/>
            <person name="Hill R."/>
            <person name="Leitch I.J."/>
            <person name="Gaya E."/>
        </authorList>
    </citation>
    <scope>NUCLEOTIDE SEQUENCE</scope>
    <source>
        <strain evidence="1">LIQ254RAFAR</strain>
    </source>
</reference>
<proteinExistence type="predicted"/>
<dbReference type="InterPro" id="IPR053204">
    <property type="entry name" value="Oxopyrrolidines_Biosynth-assoc"/>
</dbReference>
<dbReference type="InterPro" id="IPR022085">
    <property type="entry name" value="OpdG"/>
</dbReference>
<dbReference type="AlphaFoldDB" id="A0AA43TWH4"/>
<dbReference type="EMBL" id="JAPUFD010000012">
    <property type="protein sequence ID" value="MDI1490454.1"/>
    <property type="molecule type" value="Genomic_DNA"/>
</dbReference>
<comment type="caution">
    <text evidence="1">The sequence shown here is derived from an EMBL/GenBank/DDBJ whole genome shotgun (WGS) entry which is preliminary data.</text>
</comment>
<name>A0AA43TWH4_9LECA</name>